<keyword evidence="8" id="KW-0255">Endonuclease</keyword>
<dbReference type="GO" id="GO:0003676">
    <property type="term" value="F:nucleic acid binding"/>
    <property type="evidence" value="ECO:0007669"/>
    <property type="project" value="InterPro"/>
</dbReference>
<organism evidence="8 9">
    <name type="scientific">Podila minutissima</name>
    <dbReference type="NCBI Taxonomy" id="64525"/>
    <lineage>
        <taxon>Eukaryota</taxon>
        <taxon>Fungi</taxon>
        <taxon>Fungi incertae sedis</taxon>
        <taxon>Mucoromycota</taxon>
        <taxon>Mortierellomycotina</taxon>
        <taxon>Mortierellomycetes</taxon>
        <taxon>Mortierellales</taxon>
        <taxon>Mortierellaceae</taxon>
        <taxon>Podila</taxon>
    </lineage>
</organism>
<comment type="similarity">
    <text evidence="1 4">Belongs to the tRNA-intron endonuclease family.</text>
</comment>
<dbReference type="GO" id="GO:0000379">
    <property type="term" value="P:tRNA-type intron splice site recognition and cleavage"/>
    <property type="evidence" value="ECO:0007669"/>
    <property type="project" value="TreeGrafter"/>
</dbReference>
<evidence type="ECO:0000256" key="3">
    <source>
        <dbReference type="ARBA" id="ARBA00023239"/>
    </source>
</evidence>
<evidence type="ECO:0000256" key="1">
    <source>
        <dbReference type="ARBA" id="ARBA00008078"/>
    </source>
</evidence>
<name>A0A9P5VRD8_9FUNG</name>
<protein>
    <recommendedName>
        <fullName evidence="4">tRNA-splicing endonuclease subunit Sen2</fullName>
        <ecNumber evidence="4">4.6.1.16</ecNumber>
    </recommendedName>
</protein>
<dbReference type="InterPro" id="IPR011856">
    <property type="entry name" value="tRNA_endonuc-like_dom_sf"/>
</dbReference>
<evidence type="ECO:0000313" key="9">
    <source>
        <dbReference type="Proteomes" id="UP000696485"/>
    </source>
</evidence>
<gene>
    <name evidence="8" type="primary">SEN2</name>
    <name evidence="8" type="ORF">BG006_009545</name>
</gene>
<evidence type="ECO:0000256" key="2">
    <source>
        <dbReference type="ARBA" id="ARBA00022694"/>
    </source>
</evidence>
<proteinExistence type="inferred from homology"/>
<evidence type="ECO:0000256" key="4">
    <source>
        <dbReference type="PIRNR" id="PIRNR011789"/>
    </source>
</evidence>
<reference evidence="8" key="1">
    <citation type="journal article" date="2020" name="Fungal Divers.">
        <title>Resolving the Mortierellaceae phylogeny through synthesis of multi-gene phylogenetics and phylogenomics.</title>
        <authorList>
            <person name="Vandepol N."/>
            <person name="Liber J."/>
            <person name="Desiro A."/>
            <person name="Na H."/>
            <person name="Kennedy M."/>
            <person name="Barry K."/>
            <person name="Grigoriev I.V."/>
            <person name="Miller A.N."/>
            <person name="O'Donnell K."/>
            <person name="Stajich J.E."/>
            <person name="Bonito G."/>
        </authorList>
    </citation>
    <scope>NUCLEOTIDE SEQUENCE</scope>
    <source>
        <strain evidence="8">NVP1</strain>
    </source>
</reference>
<evidence type="ECO:0000256" key="5">
    <source>
        <dbReference type="PIRSR" id="PIRSR011789-1"/>
    </source>
</evidence>
<accession>A0A9P5VRD8</accession>
<evidence type="ECO:0000313" key="8">
    <source>
        <dbReference type="EMBL" id="KAF9338170.1"/>
    </source>
</evidence>
<dbReference type="PIRSF" id="PIRSF011789">
    <property type="entry name" value="tRNA_splic_SEN2"/>
    <property type="match status" value="1"/>
</dbReference>
<dbReference type="AlphaFoldDB" id="A0A9P5VRD8"/>
<dbReference type="CDD" id="cd22363">
    <property type="entry name" value="tRNA-intron_lyase_C"/>
    <property type="match status" value="1"/>
</dbReference>
<keyword evidence="8" id="KW-0540">Nuclease</keyword>
<feature type="region of interest" description="Disordered" evidence="6">
    <location>
        <begin position="1"/>
        <end position="27"/>
    </location>
</feature>
<comment type="function">
    <text evidence="4">Constitutes one of the two catalytic subunit of the tRNA-splicing endonuclease complex, a complex responsible for identification and cleavage of the splice sites in pre-tRNA. It cleaves pre-tRNA at the 5'- and 3'-splice sites to release the intron. The products are an intron and two tRNA half-molecules bearing 2',3'-cyclic phosphate and 5'-OH termini. There are no conserved sequences at the splice sites, but the intron is invariably located at the same site in the gene, placing the splice sites an invariant distance from the constant structural features of the tRNA body.</text>
</comment>
<keyword evidence="8" id="KW-0378">Hydrolase</keyword>
<feature type="domain" description="tRNA intron endonuclease catalytic" evidence="7">
    <location>
        <begin position="123"/>
        <end position="235"/>
    </location>
</feature>
<dbReference type="EMBL" id="JAAAUY010000007">
    <property type="protein sequence ID" value="KAF9338170.1"/>
    <property type="molecule type" value="Genomic_DNA"/>
</dbReference>
<keyword evidence="2 4" id="KW-0819">tRNA processing</keyword>
<dbReference type="EC" id="4.6.1.16" evidence="4"/>
<dbReference type="Gene3D" id="3.40.1350.10">
    <property type="match status" value="1"/>
</dbReference>
<dbReference type="InterPro" id="IPR006676">
    <property type="entry name" value="tRNA_splic"/>
</dbReference>
<evidence type="ECO:0000256" key="6">
    <source>
        <dbReference type="SAM" id="MobiDB-lite"/>
    </source>
</evidence>
<dbReference type="Pfam" id="PF01974">
    <property type="entry name" value="tRNA_int_endo"/>
    <property type="match status" value="1"/>
</dbReference>
<keyword evidence="3 4" id="KW-0456">Lyase</keyword>
<dbReference type="InterPro" id="IPR006677">
    <property type="entry name" value="tRNA_intron_Endonuc_cat-like"/>
</dbReference>
<feature type="active site" evidence="5">
    <location>
        <position position="153"/>
    </location>
</feature>
<dbReference type="GO" id="GO:0000213">
    <property type="term" value="F:tRNA-intron lyase activity"/>
    <property type="evidence" value="ECO:0007669"/>
    <property type="project" value="UniProtKB-UniRule"/>
</dbReference>
<feature type="active site" evidence="5">
    <location>
        <position position="161"/>
    </location>
</feature>
<dbReference type="Proteomes" id="UP000696485">
    <property type="component" value="Unassembled WGS sequence"/>
</dbReference>
<comment type="caution">
    <text evidence="8">The sequence shown here is derived from an EMBL/GenBank/DDBJ whole genome shotgun (WGS) entry which is preliminary data.</text>
</comment>
<evidence type="ECO:0000259" key="7">
    <source>
        <dbReference type="Pfam" id="PF01974"/>
    </source>
</evidence>
<feature type="active site" evidence="5">
    <location>
        <position position="228"/>
    </location>
</feature>
<dbReference type="GO" id="GO:0005737">
    <property type="term" value="C:cytoplasm"/>
    <property type="evidence" value="ECO:0007669"/>
    <property type="project" value="TreeGrafter"/>
</dbReference>
<dbReference type="InterPro" id="IPR036167">
    <property type="entry name" value="tRNA_intron_Endo_cat-like_sf"/>
</dbReference>
<dbReference type="PANTHER" id="PTHR21227:SF0">
    <property type="entry name" value="TRNA-SPLICING ENDONUCLEASE SUBUNIT SEN2"/>
    <property type="match status" value="1"/>
</dbReference>
<sequence length="273" mass="30718">MPSPLLPASSNDATNLHKASPTSSPPPAATITAVIHTTIPIPQRETDPDLDYEHLQLSLEEAFFLVFAIEVIEVTDPSEDSEHKAAFSIQDCWLKFAQASVARSPIAKTISLPEFQLEPDNLFIVRYVVYHYYRSQGWVVKDGLKYGTDFMLYRKGMVFGHSQYGVRVIPCHDFGTLLNNQESKAHSALSMQTIQPVMSPTPGSSMPHTVYSWQWLLSLNRIISQVQKTTLICHVVLPQSITPQQLCHPRTALPFYSVVELGIKRFLPERNRA</sequence>
<keyword evidence="9" id="KW-1185">Reference proteome</keyword>
<dbReference type="GO" id="GO:0000214">
    <property type="term" value="C:tRNA-intron endonuclease complex"/>
    <property type="evidence" value="ECO:0007669"/>
    <property type="project" value="UniProtKB-UniRule"/>
</dbReference>
<dbReference type="PANTHER" id="PTHR21227">
    <property type="entry name" value="TRNA-SPLICING ENDONUCLEASE SUBUNIT SEN2"/>
    <property type="match status" value="1"/>
</dbReference>
<dbReference type="InterPro" id="IPR016589">
    <property type="entry name" value="tRNA_splic_SEN2"/>
</dbReference>
<dbReference type="SUPFAM" id="SSF53032">
    <property type="entry name" value="tRNA-intron endonuclease catalytic domain-like"/>
    <property type="match status" value="1"/>
</dbReference>